<protein>
    <submittedName>
        <fullName evidence="1">Uncharacterized protein</fullName>
    </submittedName>
</protein>
<gene>
    <name evidence="1" type="ORF">CISIN_1g0032232mg</name>
</gene>
<sequence>IVKEDEEPREFLALLSTP</sequence>
<feature type="non-terminal residue" evidence="1">
    <location>
        <position position="1"/>
    </location>
</feature>
<dbReference type="EMBL" id="KK784896">
    <property type="protein sequence ID" value="KDO67765.1"/>
    <property type="molecule type" value="Genomic_DNA"/>
</dbReference>
<dbReference type="Proteomes" id="UP000027120">
    <property type="component" value="Unassembled WGS sequence"/>
</dbReference>
<reference evidence="1 2" key="1">
    <citation type="submission" date="2014-04" db="EMBL/GenBank/DDBJ databases">
        <authorList>
            <consortium name="International Citrus Genome Consortium"/>
            <person name="Gmitter F."/>
            <person name="Chen C."/>
            <person name="Farmerie W."/>
            <person name="Harkins T."/>
            <person name="Desany B."/>
            <person name="Mohiuddin M."/>
            <person name="Kodira C."/>
            <person name="Borodovsky M."/>
            <person name="Lomsadze A."/>
            <person name="Burns P."/>
            <person name="Jenkins J."/>
            <person name="Prochnik S."/>
            <person name="Shu S."/>
            <person name="Chapman J."/>
            <person name="Pitluck S."/>
            <person name="Schmutz J."/>
            <person name="Rokhsar D."/>
        </authorList>
    </citation>
    <scope>NUCLEOTIDE SEQUENCE</scope>
</reference>
<evidence type="ECO:0000313" key="2">
    <source>
        <dbReference type="Proteomes" id="UP000027120"/>
    </source>
</evidence>
<name>A0A067FNS3_CITSI</name>
<organism evidence="1 2">
    <name type="scientific">Citrus sinensis</name>
    <name type="common">Sweet orange</name>
    <name type="synonym">Citrus aurantium var. sinensis</name>
    <dbReference type="NCBI Taxonomy" id="2711"/>
    <lineage>
        <taxon>Eukaryota</taxon>
        <taxon>Viridiplantae</taxon>
        <taxon>Streptophyta</taxon>
        <taxon>Embryophyta</taxon>
        <taxon>Tracheophyta</taxon>
        <taxon>Spermatophyta</taxon>
        <taxon>Magnoliopsida</taxon>
        <taxon>eudicotyledons</taxon>
        <taxon>Gunneridae</taxon>
        <taxon>Pentapetalae</taxon>
        <taxon>rosids</taxon>
        <taxon>malvids</taxon>
        <taxon>Sapindales</taxon>
        <taxon>Rutaceae</taxon>
        <taxon>Aurantioideae</taxon>
        <taxon>Citrus</taxon>
    </lineage>
</organism>
<proteinExistence type="predicted"/>
<dbReference type="EMBL" id="KK784896">
    <property type="protein sequence ID" value="KDO67764.1"/>
    <property type="molecule type" value="Genomic_DNA"/>
</dbReference>
<keyword evidence="2" id="KW-1185">Reference proteome</keyword>
<accession>A0A067FNS3</accession>
<evidence type="ECO:0000313" key="1">
    <source>
        <dbReference type="EMBL" id="KDO67765.1"/>
    </source>
</evidence>
<dbReference type="AlphaFoldDB" id="A0A067FNS3"/>